<name>A0AC34RNJ3_9BILA</name>
<sequence length="197" mass="22485">MQRPMPTKSPTLPMANDGCFCGMFDFKFGAFVFSWILFGTILLVASQLMPEERIAALMLLPVPMLGITAYLTNNYFFYVPVIFVMFVAAVFAGSFCLSFLIFATIQQNEQIKQFLIYSSTIHEKIQESSWTVCFATFLASLTFLWIFHVYLKAFKLTRDLASPKKVADHSKGTVCHGPVINIESLDLEFNRTDRHRF</sequence>
<reference evidence="2" key="1">
    <citation type="submission" date="2022-11" db="UniProtKB">
        <authorList>
            <consortium name="WormBaseParasite"/>
        </authorList>
    </citation>
    <scope>IDENTIFICATION</scope>
</reference>
<protein>
    <submittedName>
        <fullName evidence="2">Uncharacterized protein</fullName>
    </submittedName>
</protein>
<evidence type="ECO:0000313" key="1">
    <source>
        <dbReference type="Proteomes" id="UP000887576"/>
    </source>
</evidence>
<evidence type="ECO:0000313" key="2">
    <source>
        <dbReference type="WBParaSite" id="JU765_v2.g8609.t1"/>
    </source>
</evidence>
<accession>A0AC34RNJ3</accession>
<organism evidence="1 2">
    <name type="scientific">Panagrolaimus sp. JU765</name>
    <dbReference type="NCBI Taxonomy" id="591449"/>
    <lineage>
        <taxon>Eukaryota</taxon>
        <taxon>Metazoa</taxon>
        <taxon>Ecdysozoa</taxon>
        <taxon>Nematoda</taxon>
        <taxon>Chromadorea</taxon>
        <taxon>Rhabditida</taxon>
        <taxon>Tylenchina</taxon>
        <taxon>Panagrolaimomorpha</taxon>
        <taxon>Panagrolaimoidea</taxon>
        <taxon>Panagrolaimidae</taxon>
        <taxon>Panagrolaimus</taxon>
    </lineage>
</organism>
<dbReference type="WBParaSite" id="JU765_v2.g8609.t1">
    <property type="protein sequence ID" value="JU765_v2.g8609.t1"/>
    <property type="gene ID" value="JU765_v2.g8609"/>
</dbReference>
<proteinExistence type="predicted"/>
<dbReference type="Proteomes" id="UP000887576">
    <property type="component" value="Unplaced"/>
</dbReference>